<gene>
    <name evidence="2" type="ORF">SK128_005055</name>
</gene>
<name>A0AAN8X1X8_HALRR</name>
<organism evidence="2 3">
    <name type="scientific">Halocaridina rubra</name>
    <name type="common">Hawaiian red shrimp</name>
    <dbReference type="NCBI Taxonomy" id="373956"/>
    <lineage>
        <taxon>Eukaryota</taxon>
        <taxon>Metazoa</taxon>
        <taxon>Ecdysozoa</taxon>
        <taxon>Arthropoda</taxon>
        <taxon>Crustacea</taxon>
        <taxon>Multicrustacea</taxon>
        <taxon>Malacostraca</taxon>
        <taxon>Eumalacostraca</taxon>
        <taxon>Eucarida</taxon>
        <taxon>Decapoda</taxon>
        <taxon>Pleocyemata</taxon>
        <taxon>Caridea</taxon>
        <taxon>Atyoidea</taxon>
        <taxon>Atyidae</taxon>
        <taxon>Halocaridina</taxon>
    </lineage>
</organism>
<keyword evidence="3" id="KW-1185">Reference proteome</keyword>
<evidence type="ECO:0000313" key="2">
    <source>
        <dbReference type="EMBL" id="KAK7072738.1"/>
    </source>
</evidence>
<reference evidence="2 3" key="1">
    <citation type="submission" date="2023-11" db="EMBL/GenBank/DDBJ databases">
        <title>Halocaridina rubra genome assembly.</title>
        <authorList>
            <person name="Smith C."/>
        </authorList>
    </citation>
    <scope>NUCLEOTIDE SEQUENCE [LARGE SCALE GENOMIC DNA]</scope>
    <source>
        <strain evidence="2">EP-1</strain>
        <tissue evidence="2">Whole</tissue>
    </source>
</reference>
<dbReference type="Proteomes" id="UP001381693">
    <property type="component" value="Unassembled WGS sequence"/>
</dbReference>
<accession>A0AAN8X1X8</accession>
<evidence type="ECO:0000256" key="1">
    <source>
        <dbReference type="SAM" id="MobiDB-lite"/>
    </source>
</evidence>
<dbReference type="EMBL" id="JAXCGZ010013354">
    <property type="protein sequence ID" value="KAK7072738.1"/>
    <property type="molecule type" value="Genomic_DNA"/>
</dbReference>
<dbReference type="AlphaFoldDB" id="A0AAN8X1X8"/>
<protein>
    <submittedName>
        <fullName evidence="2">Uncharacterized protein</fullName>
    </submittedName>
</protein>
<feature type="region of interest" description="Disordered" evidence="1">
    <location>
        <begin position="26"/>
        <end position="54"/>
    </location>
</feature>
<sequence length="54" mass="6362">MNWLWLSSNMMVTWKRAELEAKIRRDSARQGEVKKTLESSSSQDEETNECKKSK</sequence>
<proteinExistence type="predicted"/>
<comment type="caution">
    <text evidence="2">The sequence shown here is derived from an EMBL/GenBank/DDBJ whole genome shotgun (WGS) entry which is preliminary data.</text>
</comment>
<evidence type="ECO:0000313" key="3">
    <source>
        <dbReference type="Proteomes" id="UP001381693"/>
    </source>
</evidence>
<feature type="compositionally biased region" description="Basic and acidic residues" evidence="1">
    <location>
        <begin position="26"/>
        <end position="37"/>
    </location>
</feature>